<feature type="transmembrane region" description="Helical" evidence="1">
    <location>
        <begin position="119"/>
        <end position="145"/>
    </location>
</feature>
<evidence type="ECO:0000313" key="3">
    <source>
        <dbReference type="EMBL" id="MTH60579.1"/>
    </source>
</evidence>
<proteinExistence type="predicted"/>
<dbReference type="AlphaFoldDB" id="A0A844HNC2"/>
<dbReference type="InterPro" id="IPR009936">
    <property type="entry name" value="DUF1468"/>
</dbReference>
<feature type="transmembrane region" description="Helical" evidence="1">
    <location>
        <begin position="80"/>
        <end position="113"/>
    </location>
</feature>
<reference evidence="3 4" key="1">
    <citation type="submission" date="2019-11" db="EMBL/GenBank/DDBJ databases">
        <authorList>
            <person name="Dong K."/>
        </authorList>
    </citation>
    <scope>NUCLEOTIDE SEQUENCE [LARGE SCALE GENOMIC DNA]</scope>
    <source>
        <strain evidence="3 4">NBRC 112902</strain>
    </source>
</reference>
<dbReference type="EMBL" id="WMIG01000009">
    <property type="protein sequence ID" value="MTH60579.1"/>
    <property type="molecule type" value="Genomic_DNA"/>
</dbReference>
<gene>
    <name evidence="3" type="ORF">GL300_15285</name>
</gene>
<accession>A0A844HNC2</accession>
<keyword evidence="1" id="KW-0812">Transmembrane</keyword>
<feature type="transmembrane region" description="Helical" evidence="1">
    <location>
        <begin position="7"/>
        <end position="27"/>
    </location>
</feature>
<evidence type="ECO:0000256" key="1">
    <source>
        <dbReference type="SAM" id="Phobius"/>
    </source>
</evidence>
<dbReference type="RefSeq" id="WP_155040525.1">
    <property type="nucleotide sequence ID" value="NZ_JBHGCD010000014.1"/>
</dbReference>
<evidence type="ECO:0000259" key="2">
    <source>
        <dbReference type="Pfam" id="PF07331"/>
    </source>
</evidence>
<keyword evidence="1" id="KW-1133">Transmembrane helix</keyword>
<keyword evidence="4" id="KW-1185">Reference proteome</keyword>
<name>A0A844HNC2_9RHOB</name>
<sequence>MVKIRHADIAVSALLILFGAYVAYQGMGYGYIEEGNPSAGFFPFWIGLGILIFSGANLFNAVRRLELIETIGKAEIVRVVLCTVAMIAFVWLSGLIGMIAAGFLLMLAIGAIFGPRNSRFYSILAVVSAVMTAILYVVFGSLLAVPLL</sequence>
<protein>
    <recommendedName>
        <fullName evidence="2">DUF1468 domain-containing protein</fullName>
    </recommendedName>
</protein>
<keyword evidence="1" id="KW-0472">Membrane</keyword>
<evidence type="ECO:0000313" key="4">
    <source>
        <dbReference type="Proteomes" id="UP000449846"/>
    </source>
</evidence>
<dbReference type="OrthoDB" id="6183775at2"/>
<feature type="transmembrane region" description="Helical" evidence="1">
    <location>
        <begin position="39"/>
        <end position="59"/>
    </location>
</feature>
<dbReference type="Pfam" id="PF07331">
    <property type="entry name" value="TctB"/>
    <property type="match status" value="1"/>
</dbReference>
<comment type="caution">
    <text evidence="3">The sequence shown here is derived from an EMBL/GenBank/DDBJ whole genome shotgun (WGS) entry which is preliminary data.</text>
</comment>
<feature type="domain" description="DUF1468" evidence="2">
    <location>
        <begin position="10"/>
        <end position="147"/>
    </location>
</feature>
<organism evidence="3 4">
    <name type="scientific">Paracoccus litorisediminis</name>
    <dbReference type="NCBI Taxonomy" id="2006130"/>
    <lineage>
        <taxon>Bacteria</taxon>
        <taxon>Pseudomonadati</taxon>
        <taxon>Pseudomonadota</taxon>
        <taxon>Alphaproteobacteria</taxon>
        <taxon>Rhodobacterales</taxon>
        <taxon>Paracoccaceae</taxon>
        <taxon>Paracoccus</taxon>
    </lineage>
</organism>
<dbReference type="Proteomes" id="UP000449846">
    <property type="component" value="Unassembled WGS sequence"/>
</dbReference>